<dbReference type="AlphaFoldDB" id="A0A6G0XJB1"/>
<comment type="caution">
    <text evidence="2">The sequence shown here is derived from an EMBL/GenBank/DDBJ whole genome shotgun (WGS) entry which is preliminary data.</text>
</comment>
<organism evidence="2 3">
    <name type="scientific">Aphanomyces euteiches</name>
    <dbReference type="NCBI Taxonomy" id="100861"/>
    <lineage>
        <taxon>Eukaryota</taxon>
        <taxon>Sar</taxon>
        <taxon>Stramenopiles</taxon>
        <taxon>Oomycota</taxon>
        <taxon>Saprolegniomycetes</taxon>
        <taxon>Saprolegniales</taxon>
        <taxon>Verrucalvaceae</taxon>
        <taxon>Aphanomyces</taxon>
    </lineage>
</organism>
<evidence type="ECO:0000313" key="3">
    <source>
        <dbReference type="Proteomes" id="UP000481153"/>
    </source>
</evidence>
<feature type="compositionally biased region" description="Basic residues" evidence="1">
    <location>
        <begin position="91"/>
        <end position="103"/>
    </location>
</feature>
<accession>A0A6G0XJB1</accession>
<sequence>MWLLIVSTRQARRASLSKARHGTRRRSFGGHLVDRPFVFCCEMMHFDVGPSFSMEDRHFEFSVVQVHNRVTRSMRKTRSFFHNLAASSLKMRKVPRRQPKSPLKKLQSPKKVVVPSSPSLPSTPMKSSTSTPKSPAISAAFESPAVSVSLPAMAISPVAKISTTANLLDQVSSCDILKEFNLTRAPSTAENGRMAKLVFKTTMPETGALKTVQVEVIKDDTNSFYCLAKWHGTHGLGQFELDGPCSQPQAQLAFRKVICRNNISELPLSMTQKPVDMTSKDSRRLVRGFYMGLESGKRLVFPSTAIYQSV</sequence>
<feature type="region of interest" description="Disordered" evidence="1">
    <location>
        <begin position="91"/>
        <end position="136"/>
    </location>
</feature>
<evidence type="ECO:0000256" key="1">
    <source>
        <dbReference type="SAM" id="MobiDB-lite"/>
    </source>
</evidence>
<feature type="compositionally biased region" description="Low complexity" evidence="1">
    <location>
        <begin position="104"/>
        <end position="135"/>
    </location>
</feature>
<keyword evidence="3" id="KW-1185">Reference proteome</keyword>
<dbReference type="EMBL" id="VJMJ01000053">
    <property type="protein sequence ID" value="KAF0740269.1"/>
    <property type="molecule type" value="Genomic_DNA"/>
</dbReference>
<protein>
    <submittedName>
        <fullName evidence="2">Uncharacterized protein</fullName>
    </submittedName>
</protein>
<proteinExistence type="predicted"/>
<reference evidence="2 3" key="1">
    <citation type="submission" date="2019-07" db="EMBL/GenBank/DDBJ databases">
        <title>Genomics analysis of Aphanomyces spp. identifies a new class of oomycete effector associated with host adaptation.</title>
        <authorList>
            <person name="Gaulin E."/>
        </authorList>
    </citation>
    <scope>NUCLEOTIDE SEQUENCE [LARGE SCALE GENOMIC DNA]</scope>
    <source>
        <strain evidence="2 3">ATCC 201684</strain>
    </source>
</reference>
<evidence type="ECO:0000313" key="2">
    <source>
        <dbReference type="EMBL" id="KAF0740269.1"/>
    </source>
</evidence>
<gene>
    <name evidence="2" type="ORF">Ae201684_004270</name>
</gene>
<dbReference type="VEuPathDB" id="FungiDB:AeMF1_019939"/>
<name>A0A6G0XJB1_9STRA</name>
<dbReference type="Proteomes" id="UP000481153">
    <property type="component" value="Unassembled WGS sequence"/>
</dbReference>